<dbReference type="EMBL" id="CABDUW010002450">
    <property type="protein sequence ID" value="VTJ86871.1"/>
    <property type="molecule type" value="Genomic_DNA"/>
</dbReference>
<organism evidence="1 2">
    <name type="scientific">Marmota monax</name>
    <name type="common">Woodchuck</name>
    <dbReference type="NCBI Taxonomy" id="9995"/>
    <lineage>
        <taxon>Eukaryota</taxon>
        <taxon>Metazoa</taxon>
        <taxon>Chordata</taxon>
        <taxon>Craniata</taxon>
        <taxon>Vertebrata</taxon>
        <taxon>Euteleostomi</taxon>
        <taxon>Mammalia</taxon>
        <taxon>Eutheria</taxon>
        <taxon>Euarchontoglires</taxon>
        <taxon>Glires</taxon>
        <taxon>Rodentia</taxon>
        <taxon>Sciuromorpha</taxon>
        <taxon>Sciuridae</taxon>
        <taxon>Xerinae</taxon>
        <taxon>Marmotini</taxon>
        <taxon>Marmota</taxon>
    </lineage>
</organism>
<keyword evidence="2" id="KW-1185">Reference proteome</keyword>
<comment type="caution">
    <text evidence="1">The sequence shown here is derived from an EMBL/GenBank/DDBJ whole genome shotgun (WGS) entry which is preliminary data.</text>
</comment>
<proteinExistence type="predicted"/>
<dbReference type="Proteomes" id="UP000335636">
    <property type="component" value="Unassembled WGS sequence"/>
</dbReference>
<reference evidence="1" key="1">
    <citation type="submission" date="2019-04" db="EMBL/GenBank/DDBJ databases">
        <authorList>
            <person name="Alioto T."/>
            <person name="Alioto T."/>
        </authorList>
    </citation>
    <scope>NUCLEOTIDE SEQUENCE [LARGE SCALE GENOMIC DNA]</scope>
</reference>
<evidence type="ECO:0000313" key="2">
    <source>
        <dbReference type="Proteomes" id="UP000335636"/>
    </source>
</evidence>
<accession>A0A5E4D0Y3</accession>
<evidence type="ECO:0000313" key="1">
    <source>
        <dbReference type="EMBL" id="VTJ86871.1"/>
    </source>
</evidence>
<dbReference type="AlphaFoldDB" id="A0A5E4D0Y3"/>
<sequence>RSPRTPFEIIPRLYYTVLPPLHHCPHLRRSGPFSDIPVIPYRTILDFQVYTNSLISSLFDSIDRPTTGLTEKHSTIEDKQLFDRRL</sequence>
<feature type="non-terminal residue" evidence="1">
    <location>
        <position position="1"/>
    </location>
</feature>
<name>A0A5E4D0Y3_MARMO</name>
<gene>
    <name evidence="1" type="ORF">MONAX_5E008125</name>
</gene>
<protein>
    <submittedName>
        <fullName evidence="1">Uncharacterized protein</fullName>
    </submittedName>
</protein>